<keyword evidence="3" id="KW-1185">Reference proteome</keyword>
<reference evidence="2" key="1">
    <citation type="submission" date="2017-07" db="EMBL/GenBank/DDBJ databases">
        <title>Taro Niue Genome Assembly and Annotation.</title>
        <authorList>
            <person name="Atibalentja N."/>
            <person name="Keating K."/>
            <person name="Fields C.J."/>
        </authorList>
    </citation>
    <scope>NUCLEOTIDE SEQUENCE</scope>
    <source>
        <strain evidence="2">Niue_2</strain>
        <tissue evidence="2">Leaf</tissue>
    </source>
</reference>
<gene>
    <name evidence="2" type="ORF">Taro_048402</name>
</gene>
<dbReference type="Proteomes" id="UP000652761">
    <property type="component" value="Unassembled WGS sequence"/>
</dbReference>
<protein>
    <submittedName>
        <fullName evidence="2">Uncharacterized protein</fullName>
    </submittedName>
</protein>
<feature type="compositionally biased region" description="Polar residues" evidence="1">
    <location>
        <begin position="95"/>
        <end position="111"/>
    </location>
</feature>
<feature type="compositionally biased region" description="Basic and acidic residues" evidence="1">
    <location>
        <begin position="33"/>
        <end position="43"/>
    </location>
</feature>
<evidence type="ECO:0000256" key="1">
    <source>
        <dbReference type="SAM" id="MobiDB-lite"/>
    </source>
</evidence>
<evidence type="ECO:0000313" key="3">
    <source>
        <dbReference type="Proteomes" id="UP000652761"/>
    </source>
</evidence>
<feature type="compositionally biased region" description="Basic and acidic residues" evidence="1">
    <location>
        <begin position="120"/>
        <end position="134"/>
    </location>
</feature>
<comment type="caution">
    <text evidence="2">The sequence shown here is derived from an EMBL/GenBank/DDBJ whole genome shotgun (WGS) entry which is preliminary data.</text>
</comment>
<organism evidence="2 3">
    <name type="scientific">Colocasia esculenta</name>
    <name type="common">Wild taro</name>
    <name type="synonym">Arum esculentum</name>
    <dbReference type="NCBI Taxonomy" id="4460"/>
    <lineage>
        <taxon>Eukaryota</taxon>
        <taxon>Viridiplantae</taxon>
        <taxon>Streptophyta</taxon>
        <taxon>Embryophyta</taxon>
        <taxon>Tracheophyta</taxon>
        <taxon>Spermatophyta</taxon>
        <taxon>Magnoliopsida</taxon>
        <taxon>Liliopsida</taxon>
        <taxon>Araceae</taxon>
        <taxon>Aroideae</taxon>
        <taxon>Colocasieae</taxon>
        <taxon>Colocasia</taxon>
    </lineage>
</organism>
<proteinExistence type="predicted"/>
<feature type="compositionally biased region" description="Low complexity" evidence="1">
    <location>
        <begin position="1"/>
        <end position="15"/>
    </location>
</feature>
<feature type="compositionally biased region" description="Polar residues" evidence="1">
    <location>
        <begin position="187"/>
        <end position="198"/>
    </location>
</feature>
<dbReference type="EMBL" id="NMUH01006523">
    <property type="protein sequence ID" value="MQM15458.1"/>
    <property type="molecule type" value="Genomic_DNA"/>
</dbReference>
<feature type="region of interest" description="Disordered" evidence="1">
    <location>
        <begin position="1"/>
        <end position="198"/>
    </location>
</feature>
<feature type="compositionally biased region" description="Polar residues" evidence="1">
    <location>
        <begin position="60"/>
        <end position="74"/>
    </location>
</feature>
<accession>A0A843X575</accession>
<sequence>MLTTHTTSAHAHNSHCWQRTANKPPPRTSSNELLKRVGCEPREQGSVGITSPLPARAAGTPTSGNKTTLQSSKARNAYHIVLQSNENRETPQPQPGSGQTRLPQDQWTNPRHTLAETTELTEHRSNHVRPESHDTSTNILDLHKVGKEQPGATPRDTKQPSENDVSPSGTATSDLHKVEGPQAEPPCTSNMPRGHGTT</sequence>
<evidence type="ECO:0000313" key="2">
    <source>
        <dbReference type="EMBL" id="MQM15458.1"/>
    </source>
</evidence>
<feature type="compositionally biased region" description="Polar residues" evidence="1">
    <location>
        <begin position="162"/>
        <end position="173"/>
    </location>
</feature>
<name>A0A843X575_COLES</name>
<dbReference type="AlphaFoldDB" id="A0A843X575"/>